<protein>
    <submittedName>
        <fullName evidence="2">Uncharacterized protein</fullName>
    </submittedName>
</protein>
<feature type="compositionally biased region" description="Basic and acidic residues" evidence="1">
    <location>
        <begin position="58"/>
        <end position="69"/>
    </location>
</feature>
<sequence>MLLGARRILHGGEPNAAHSTALECPTGFRIPFLRAVLLLHLFLTSEPLWETAEETQEEPERQCPTERLQKRPRRAKKQQRGMDEAEPPQEVGRDYQSRYGRGSYLPFVERNREFVMINTVIGCALTEICSMVVSVTEDALQPAGRAPMLSSYMRYTLQL</sequence>
<proteinExistence type="predicted"/>
<dbReference type="EMBL" id="JANCYW010000008">
    <property type="protein sequence ID" value="KAK4536448.1"/>
    <property type="molecule type" value="Genomic_DNA"/>
</dbReference>
<evidence type="ECO:0000256" key="1">
    <source>
        <dbReference type="SAM" id="MobiDB-lite"/>
    </source>
</evidence>
<dbReference type="Proteomes" id="UP001301350">
    <property type="component" value="Unassembled WGS sequence"/>
</dbReference>
<comment type="caution">
    <text evidence="2">The sequence shown here is derived from an EMBL/GenBank/DDBJ whole genome shotgun (WGS) entry which is preliminary data.</text>
</comment>
<feature type="compositionally biased region" description="Basic residues" evidence="1">
    <location>
        <begin position="70"/>
        <end position="79"/>
    </location>
</feature>
<reference evidence="2 3" key="1">
    <citation type="submission" date="2022-07" db="EMBL/GenBank/DDBJ databases">
        <title>Genome-wide signatures of adaptation to extreme environments.</title>
        <authorList>
            <person name="Cho C.H."/>
            <person name="Yoon H.S."/>
        </authorList>
    </citation>
    <scope>NUCLEOTIDE SEQUENCE [LARGE SCALE GENOMIC DNA]</scope>
    <source>
        <strain evidence="2 3">DBV 063 E5</strain>
    </source>
</reference>
<gene>
    <name evidence="2" type="ORF">CDCA_CDCA08G2473</name>
</gene>
<keyword evidence="3" id="KW-1185">Reference proteome</keyword>
<feature type="region of interest" description="Disordered" evidence="1">
    <location>
        <begin position="52"/>
        <end position="95"/>
    </location>
</feature>
<name>A0AAV9IXC3_CYACA</name>
<dbReference type="AlphaFoldDB" id="A0AAV9IXC3"/>
<organism evidence="2 3">
    <name type="scientific">Cyanidium caldarium</name>
    <name type="common">Red alga</name>
    <dbReference type="NCBI Taxonomy" id="2771"/>
    <lineage>
        <taxon>Eukaryota</taxon>
        <taxon>Rhodophyta</taxon>
        <taxon>Bangiophyceae</taxon>
        <taxon>Cyanidiales</taxon>
        <taxon>Cyanidiaceae</taxon>
        <taxon>Cyanidium</taxon>
    </lineage>
</organism>
<evidence type="ECO:0000313" key="3">
    <source>
        <dbReference type="Proteomes" id="UP001301350"/>
    </source>
</evidence>
<evidence type="ECO:0000313" key="2">
    <source>
        <dbReference type="EMBL" id="KAK4536448.1"/>
    </source>
</evidence>
<accession>A0AAV9IXC3</accession>